<proteinExistence type="predicted"/>
<dbReference type="AlphaFoldDB" id="A0AAQ4D9H4"/>
<gene>
    <name evidence="2" type="ORF">V5799_003254</name>
</gene>
<name>A0AAQ4D9H4_AMBAM</name>
<keyword evidence="1" id="KW-0732">Signal</keyword>
<feature type="chain" id="PRO_5042928879" description="Secreted protein" evidence="1">
    <location>
        <begin position="21"/>
        <end position="90"/>
    </location>
</feature>
<feature type="signal peptide" evidence="1">
    <location>
        <begin position="1"/>
        <end position="20"/>
    </location>
</feature>
<sequence length="90" mass="10094">MKSAALFVLVMATLTVVIKSGVPPRLGIGLHYACTHDCYRRALGRPCGRNCTCHRHPRRSRALICLENGSRRPAEVPIGRIQRPAWYIRA</sequence>
<protein>
    <recommendedName>
        <fullName evidence="4">Secreted protein</fullName>
    </recommendedName>
</protein>
<reference evidence="2 3" key="1">
    <citation type="journal article" date="2023" name="Arcadia Sci">
        <title>De novo assembly of a long-read Amblyomma americanum tick genome.</title>
        <authorList>
            <person name="Chou S."/>
            <person name="Poskanzer K.E."/>
            <person name="Rollins M."/>
            <person name="Thuy-Boun P.S."/>
        </authorList>
    </citation>
    <scope>NUCLEOTIDE SEQUENCE [LARGE SCALE GENOMIC DNA]</scope>
    <source>
        <strain evidence="2">F_SG_1</strain>
        <tissue evidence="2">Salivary glands</tissue>
    </source>
</reference>
<evidence type="ECO:0008006" key="4">
    <source>
        <dbReference type="Google" id="ProtNLM"/>
    </source>
</evidence>
<evidence type="ECO:0000256" key="1">
    <source>
        <dbReference type="SAM" id="SignalP"/>
    </source>
</evidence>
<accession>A0AAQ4D9H4</accession>
<organism evidence="2 3">
    <name type="scientific">Amblyomma americanum</name>
    <name type="common">Lone star tick</name>
    <dbReference type="NCBI Taxonomy" id="6943"/>
    <lineage>
        <taxon>Eukaryota</taxon>
        <taxon>Metazoa</taxon>
        <taxon>Ecdysozoa</taxon>
        <taxon>Arthropoda</taxon>
        <taxon>Chelicerata</taxon>
        <taxon>Arachnida</taxon>
        <taxon>Acari</taxon>
        <taxon>Parasitiformes</taxon>
        <taxon>Ixodida</taxon>
        <taxon>Ixodoidea</taxon>
        <taxon>Ixodidae</taxon>
        <taxon>Amblyomminae</taxon>
        <taxon>Amblyomma</taxon>
    </lineage>
</organism>
<evidence type="ECO:0000313" key="2">
    <source>
        <dbReference type="EMBL" id="KAK8759114.1"/>
    </source>
</evidence>
<keyword evidence="3" id="KW-1185">Reference proteome</keyword>
<evidence type="ECO:0000313" key="3">
    <source>
        <dbReference type="Proteomes" id="UP001321473"/>
    </source>
</evidence>
<dbReference type="EMBL" id="JARKHS020033398">
    <property type="protein sequence ID" value="KAK8759114.1"/>
    <property type="molecule type" value="Genomic_DNA"/>
</dbReference>
<dbReference type="Proteomes" id="UP001321473">
    <property type="component" value="Unassembled WGS sequence"/>
</dbReference>
<comment type="caution">
    <text evidence="2">The sequence shown here is derived from an EMBL/GenBank/DDBJ whole genome shotgun (WGS) entry which is preliminary data.</text>
</comment>